<accession>A0A0R3RRM3</accession>
<dbReference type="AlphaFoldDB" id="A0A0R3RRM3"/>
<dbReference type="STRING" id="1147741.A0A0R3RRM3"/>
<proteinExistence type="predicted"/>
<evidence type="ECO:0000313" key="2">
    <source>
        <dbReference type="WBParaSite" id="EEL_0000440201-mRNA-1"/>
    </source>
</evidence>
<name>A0A0R3RRM3_9BILA</name>
<evidence type="ECO:0000313" key="1">
    <source>
        <dbReference type="Proteomes" id="UP000050640"/>
    </source>
</evidence>
<organism evidence="1 2">
    <name type="scientific">Elaeophora elaphi</name>
    <dbReference type="NCBI Taxonomy" id="1147741"/>
    <lineage>
        <taxon>Eukaryota</taxon>
        <taxon>Metazoa</taxon>
        <taxon>Ecdysozoa</taxon>
        <taxon>Nematoda</taxon>
        <taxon>Chromadorea</taxon>
        <taxon>Rhabditida</taxon>
        <taxon>Spirurina</taxon>
        <taxon>Spiruromorpha</taxon>
        <taxon>Filarioidea</taxon>
        <taxon>Onchocercidae</taxon>
        <taxon>Elaeophora</taxon>
    </lineage>
</organism>
<sequence length="264" mass="31334">MISSVECICRRDFVYSCIVESKALVEVYPLHIPDEQRPLRSEQLKKFYPVENNYERPDQLQQERQQQLSSYSNILALSSDIDRIDQCQNFKIIDQIGLDLAREKSKATTTAPTNQAFAGAGALRSTSSFLPAGSTIYKQPKVYHAQYKQFKLATNIYYYNSLKDAIFWEFIPEYERQYLQSVYQPYQIYQQHQQQQQFYEQPYQVPRSQPEQQYRDKYYPERVLMLNEYEILPPFFKIFRRTETGTIVSGRQIKKIFANITLKI</sequence>
<keyword evidence="1" id="KW-1185">Reference proteome</keyword>
<dbReference type="WBParaSite" id="EEL_0000440201-mRNA-1">
    <property type="protein sequence ID" value="EEL_0000440201-mRNA-1"/>
    <property type="gene ID" value="EEL_0000440201"/>
</dbReference>
<protein>
    <submittedName>
        <fullName evidence="2">Uncharacterized protein</fullName>
    </submittedName>
</protein>
<dbReference type="Proteomes" id="UP000050640">
    <property type="component" value="Unplaced"/>
</dbReference>
<reference evidence="2" key="1">
    <citation type="submission" date="2017-02" db="UniProtKB">
        <authorList>
            <consortium name="WormBaseParasite"/>
        </authorList>
    </citation>
    <scope>IDENTIFICATION</scope>
</reference>